<dbReference type="PROSITE" id="PS51257">
    <property type="entry name" value="PROKAR_LIPOPROTEIN"/>
    <property type="match status" value="1"/>
</dbReference>
<dbReference type="OrthoDB" id="1652041at2"/>
<dbReference type="STRING" id="1650663.GCA_001486665_03559"/>
<organism evidence="3 4">
    <name type="scientific">Allofournierella massiliensis</name>
    <dbReference type="NCBI Taxonomy" id="1650663"/>
    <lineage>
        <taxon>Bacteria</taxon>
        <taxon>Bacillati</taxon>
        <taxon>Bacillota</taxon>
        <taxon>Clostridia</taxon>
        <taxon>Eubacteriales</taxon>
        <taxon>Oscillospiraceae</taxon>
        <taxon>Allofournierella</taxon>
    </lineage>
</organism>
<proteinExistence type="predicted"/>
<evidence type="ECO:0000256" key="1">
    <source>
        <dbReference type="SAM" id="MobiDB-lite"/>
    </source>
</evidence>
<gene>
    <name evidence="3" type="ORF">EDD77_11670</name>
</gene>
<dbReference type="RefSeq" id="WP_058967145.1">
    <property type="nucleotide sequence ID" value="NZ_CABKVM010000019.1"/>
</dbReference>
<dbReference type="InterPro" id="IPR032774">
    <property type="entry name" value="WG_beta_rep"/>
</dbReference>
<name>A0A4R1QSV5_9FIRM</name>
<evidence type="ECO:0000313" key="4">
    <source>
        <dbReference type="Proteomes" id="UP000295184"/>
    </source>
</evidence>
<evidence type="ECO:0000313" key="3">
    <source>
        <dbReference type="EMBL" id="TCL55555.1"/>
    </source>
</evidence>
<dbReference type="EMBL" id="SLUM01000016">
    <property type="protein sequence ID" value="TCL55555.1"/>
    <property type="molecule type" value="Genomic_DNA"/>
</dbReference>
<feature type="compositionally biased region" description="Polar residues" evidence="1">
    <location>
        <begin position="39"/>
        <end position="52"/>
    </location>
</feature>
<dbReference type="Proteomes" id="UP000295184">
    <property type="component" value="Unassembled WGS sequence"/>
</dbReference>
<accession>A0A4R1QSV5</accession>
<comment type="caution">
    <text evidence="3">The sequence shown here is derived from an EMBL/GenBank/DDBJ whole genome shotgun (WGS) entry which is preliminary data.</text>
</comment>
<evidence type="ECO:0000256" key="2">
    <source>
        <dbReference type="SAM" id="SignalP"/>
    </source>
</evidence>
<reference evidence="3 4" key="1">
    <citation type="submission" date="2019-03" db="EMBL/GenBank/DDBJ databases">
        <title>Genomic Encyclopedia of Type Strains, Phase IV (KMG-IV): sequencing the most valuable type-strain genomes for metagenomic binning, comparative biology and taxonomic classification.</title>
        <authorList>
            <person name="Goeker M."/>
        </authorList>
    </citation>
    <scope>NUCLEOTIDE SEQUENCE [LARGE SCALE GENOMIC DNA]</scope>
    <source>
        <strain evidence="3 4">DSM 100451</strain>
    </source>
</reference>
<feature type="chain" id="PRO_5039695759" evidence="2">
    <location>
        <begin position="23"/>
        <end position="342"/>
    </location>
</feature>
<protein>
    <submittedName>
        <fullName evidence="3">WG repeat protein</fullName>
    </submittedName>
</protein>
<keyword evidence="2" id="KW-0732">Signal</keyword>
<dbReference type="Pfam" id="PF14903">
    <property type="entry name" value="WG_beta_rep"/>
    <property type="match status" value="1"/>
</dbReference>
<sequence>MNKKWIAAALAVCLAVSFTACKKSNDGYDVTEIGPEKTSAPSTAQPQPSAEPTATPKPQAGFVVGPVKDIDIVASLADYSAPSQTQLSLEEREQLAFFTQNGKTGVIDLKGNIVIPAEKDVHWCPVCGITNEGETEIYNAKGEVIGSGGHGAFEMPMYYDKTSGGLYVADTGTLIPWDSTMVNTLEPMIVTVTTTTSTTTEDANWKGYSLKDESNPVLLSEGEGYRLFKPDGTALNDQVYEEIQRASTGTFAVKQNGLWGYVNQETGEEMVPCQYLEALPFNGDRAAVKAESGWGYISLTGRQKTSMEFLGAASAADESTAWVRTAEGWGVVNLSDYPVKAN</sequence>
<feature type="region of interest" description="Disordered" evidence="1">
    <location>
        <begin position="32"/>
        <end position="60"/>
    </location>
</feature>
<dbReference type="AlphaFoldDB" id="A0A4R1QSV5"/>
<feature type="signal peptide" evidence="2">
    <location>
        <begin position="1"/>
        <end position="22"/>
    </location>
</feature>